<proteinExistence type="predicted"/>
<name>A0A4S5BF83_9BURK</name>
<gene>
    <name evidence="1" type="ORF">E8K88_16555</name>
</gene>
<organism evidence="1 2">
    <name type="scientific">Lampropedia aestuarii</name>
    <dbReference type="NCBI Taxonomy" id="2562762"/>
    <lineage>
        <taxon>Bacteria</taxon>
        <taxon>Pseudomonadati</taxon>
        <taxon>Pseudomonadota</taxon>
        <taxon>Betaproteobacteria</taxon>
        <taxon>Burkholderiales</taxon>
        <taxon>Comamonadaceae</taxon>
        <taxon>Lampropedia</taxon>
    </lineage>
</organism>
<evidence type="ECO:0000313" key="1">
    <source>
        <dbReference type="EMBL" id="THJ30974.1"/>
    </source>
</evidence>
<sequence length="179" mass="19754">MTKSLKQQRALFQPQLVELIAGLRRHQIEEAVQILLDYIDASTASVQCLPSFESPLVQSIYEILADSDAATPTGEHYEGFTARRIAQTIMQCALLRLPPAPHKMGDVELWPRHVIEECFMAATCGTVDQAQNQRDPEVAIDALILEAWNKHGGGISWGDFYQATLVGIQIGASYSESGK</sequence>
<dbReference type="Proteomes" id="UP000306236">
    <property type="component" value="Unassembled WGS sequence"/>
</dbReference>
<dbReference type="EMBL" id="SSWX01000030">
    <property type="protein sequence ID" value="THJ30974.1"/>
    <property type="molecule type" value="Genomic_DNA"/>
</dbReference>
<comment type="caution">
    <text evidence="1">The sequence shown here is derived from an EMBL/GenBank/DDBJ whole genome shotgun (WGS) entry which is preliminary data.</text>
</comment>
<accession>A0A4S5BF83</accession>
<dbReference type="AlphaFoldDB" id="A0A4S5BF83"/>
<dbReference type="RefSeq" id="WP_136407786.1">
    <property type="nucleotide sequence ID" value="NZ_SSWX01000030.1"/>
</dbReference>
<dbReference type="OrthoDB" id="9156462at2"/>
<reference evidence="1 2" key="1">
    <citation type="submission" date="2019-04" db="EMBL/GenBank/DDBJ databases">
        <title>Lampropedia sp YIM MLB12 draf genome.</title>
        <authorList>
            <person name="Wang Y.-X."/>
        </authorList>
    </citation>
    <scope>NUCLEOTIDE SEQUENCE [LARGE SCALE GENOMIC DNA]</scope>
    <source>
        <strain evidence="1 2">YIM MLB12</strain>
    </source>
</reference>
<protein>
    <submittedName>
        <fullName evidence="1">Uncharacterized protein</fullName>
    </submittedName>
</protein>
<evidence type="ECO:0000313" key="2">
    <source>
        <dbReference type="Proteomes" id="UP000306236"/>
    </source>
</evidence>
<keyword evidence="2" id="KW-1185">Reference proteome</keyword>